<feature type="compositionally biased region" description="Basic and acidic residues" evidence="11">
    <location>
        <begin position="306"/>
        <end position="317"/>
    </location>
</feature>
<evidence type="ECO:0000256" key="11">
    <source>
        <dbReference type="SAM" id="MobiDB-lite"/>
    </source>
</evidence>
<feature type="compositionally biased region" description="Acidic residues" evidence="11">
    <location>
        <begin position="89"/>
        <end position="114"/>
    </location>
</feature>
<sequence>MPRRPRPAFRRPPANSGRQGFDKRHAAGNAKSRGAPIVQQYNEQSGTSSSASGSEEEDSTSVEYGSQNEMSREEADELDLDRGRVAQWVDDEELEDAPGAESDPESGASEEEAEQSTHGAENALASMSFGTLRTAQKELARASALDRSDEGADSSEDESEVEEVSSRYDGKGKEREMEKPSKPKKDIPKRPHKHAPTEVSSKKPVPRKKLAVEGEKVVPRDPRFLPMTGELSTKRFRSQYAFLAEMHNQEMQTLRENLKRARKLLVNSPRHLREEREEEVQRLERAYKRAESMVNKDRREQIEQEALERVSKEEKEKRKAGKGAWYMKDSDKKELLLRAKYEALATSGGRGAVRKAIDKRQKKANQKEKKKRPFAPGPGKRPAATQGDDNRRNGKRRRVG</sequence>
<comment type="function">
    <text evidence="8 9">Component of the 90S pre-ribosome involved in the maturation of rRNAs. Required for early cleavages of the pre-RNAs in the 40S ribosomal subunit maturation pathway.</text>
</comment>
<name>A0A165T2Q1_9APHY</name>
<dbReference type="GO" id="GO:0000462">
    <property type="term" value="P:maturation of SSU-rRNA from tricistronic rRNA transcript (SSU-rRNA, 5.8S rRNA, LSU-rRNA)"/>
    <property type="evidence" value="ECO:0007669"/>
    <property type="project" value="TreeGrafter"/>
</dbReference>
<feature type="region of interest" description="Disordered" evidence="11">
    <location>
        <begin position="1"/>
        <end position="214"/>
    </location>
</feature>
<feature type="compositionally biased region" description="Basic residues" evidence="11">
    <location>
        <begin position="360"/>
        <end position="373"/>
    </location>
</feature>
<proteinExistence type="inferred from homology"/>
<evidence type="ECO:0000256" key="10">
    <source>
        <dbReference type="SAM" id="Coils"/>
    </source>
</evidence>
<keyword evidence="3 9" id="KW-0690">Ribosome biogenesis</keyword>
<evidence type="ECO:0000256" key="2">
    <source>
        <dbReference type="ARBA" id="ARBA00009418"/>
    </source>
</evidence>
<evidence type="ECO:0000313" key="12">
    <source>
        <dbReference type="EMBL" id="KZT72842.1"/>
    </source>
</evidence>
<feature type="compositionally biased region" description="Acidic residues" evidence="11">
    <location>
        <begin position="151"/>
        <end position="163"/>
    </location>
</feature>
<organism evidence="12 13">
    <name type="scientific">Daedalea quercina L-15889</name>
    <dbReference type="NCBI Taxonomy" id="1314783"/>
    <lineage>
        <taxon>Eukaryota</taxon>
        <taxon>Fungi</taxon>
        <taxon>Dikarya</taxon>
        <taxon>Basidiomycota</taxon>
        <taxon>Agaricomycotina</taxon>
        <taxon>Agaricomycetes</taxon>
        <taxon>Polyporales</taxon>
        <taxon>Fomitopsis</taxon>
    </lineage>
</organism>
<feature type="region of interest" description="Disordered" evidence="11">
    <location>
        <begin position="306"/>
        <end position="327"/>
    </location>
</feature>
<dbReference type="Proteomes" id="UP000076727">
    <property type="component" value="Unassembled WGS sequence"/>
</dbReference>
<evidence type="ECO:0000256" key="8">
    <source>
        <dbReference type="ARBA" id="ARBA00025053"/>
    </source>
</evidence>
<evidence type="ECO:0000313" key="13">
    <source>
        <dbReference type="Proteomes" id="UP000076727"/>
    </source>
</evidence>
<accession>A0A165T2Q1</accession>
<comment type="similarity">
    <text evidence="2 9">Belongs to the RRP36 family.</text>
</comment>
<evidence type="ECO:0000256" key="9">
    <source>
        <dbReference type="RuleBase" id="RU368027"/>
    </source>
</evidence>
<keyword evidence="6 9" id="KW-0539">Nucleus</keyword>
<protein>
    <recommendedName>
        <fullName evidence="9">rRNA biogenesis protein RRP36</fullName>
    </recommendedName>
</protein>
<keyword evidence="4 9" id="KW-0698">rRNA processing</keyword>
<dbReference type="PANTHER" id="PTHR21738:SF0">
    <property type="entry name" value="RIBOSOMAL RNA PROCESSING PROTEIN 36 HOMOLOG"/>
    <property type="match status" value="1"/>
</dbReference>
<comment type="subunit">
    <text evidence="9">Associates with 90S and pre-40S pre-ribosomal particles.</text>
</comment>
<dbReference type="AlphaFoldDB" id="A0A165T2Q1"/>
<feature type="compositionally biased region" description="Basic and acidic residues" evidence="11">
    <location>
        <begin position="135"/>
        <end position="150"/>
    </location>
</feature>
<dbReference type="EMBL" id="KV429039">
    <property type="protein sequence ID" value="KZT72842.1"/>
    <property type="molecule type" value="Genomic_DNA"/>
</dbReference>
<evidence type="ECO:0000256" key="6">
    <source>
        <dbReference type="ARBA" id="ARBA00023242"/>
    </source>
</evidence>
<reference evidence="12 13" key="1">
    <citation type="journal article" date="2016" name="Mol. Biol. Evol.">
        <title>Comparative Genomics of Early-Diverging Mushroom-Forming Fungi Provides Insights into the Origins of Lignocellulose Decay Capabilities.</title>
        <authorList>
            <person name="Nagy L.G."/>
            <person name="Riley R."/>
            <person name="Tritt A."/>
            <person name="Adam C."/>
            <person name="Daum C."/>
            <person name="Floudas D."/>
            <person name="Sun H."/>
            <person name="Yadav J.S."/>
            <person name="Pangilinan J."/>
            <person name="Larsson K.H."/>
            <person name="Matsuura K."/>
            <person name="Barry K."/>
            <person name="Labutti K."/>
            <person name="Kuo R."/>
            <person name="Ohm R.A."/>
            <person name="Bhattacharya S.S."/>
            <person name="Shirouzu T."/>
            <person name="Yoshinaga Y."/>
            <person name="Martin F.M."/>
            <person name="Grigoriev I.V."/>
            <person name="Hibbett D.S."/>
        </authorList>
    </citation>
    <scope>NUCLEOTIDE SEQUENCE [LARGE SCALE GENOMIC DNA]</scope>
    <source>
        <strain evidence="12 13">L-15889</strain>
    </source>
</reference>
<evidence type="ECO:0000256" key="1">
    <source>
        <dbReference type="ARBA" id="ARBA00004604"/>
    </source>
</evidence>
<dbReference type="Pfam" id="PF06102">
    <property type="entry name" value="RRP36"/>
    <property type="match status" value="1"/>
</dbReference>
<feature type="compositionally biased region" description="Low complexity" evidence="11">
    <location>
        <begin position="43"/>
        <end position="53"/>
    </location>
</feature>
<gene>
    <name evidence="12" type="ORF">DAEQUDRAFT_722455</name>
</gene>
<evidence type="ECO:0000256" key="5">
    <source>
        <dbReference type="ARBA" id="ARBA00023054"/>
    </source>
</evidence>
<dbReference type="GO" id="GO:0030686">
    <property type="term" value="C:90S preribosome"/>
    <property type="evidence" value="ECO:0007669"/>
    <property type="project" value="TreeGrafter"/>
</dbReference>
<feature type="coiled-coil region" evidence="10">
    <location>
        <begin position="244"/>
        <end position="300"/>
    </location>
</feature>
<evidence type="ECO:0000256" key="7">
    <source>
        <dbReference type="ARBA" id="ARBA00023274"/>
    </source>
</evidence>
<evidence type="ECO:0000256" key="3">
    <source>
        <dbReference type="ARBA" id="ARBA00022517"/>
    </source>
</evidence>
<dbReference type="OrthoDB" id="448446at2759"/>
<feature type="region of interest" description="Disordered" evidence="11">
    <location>
        <begin position="347"/>
        <end position="400"/>
    </location>
</feature>
<dbReference type="PANTHER" id="PTHR21738">
    <property type="entry name" value="RIBOSOMAL RNA PROCESSING PROTEIN 36 HOMOLOG"/>
    <property type="match status" value="1"/>
</dbReference>
<feature type="compositionally biased region" description="Basic and acidic residues" evidence="11">
    <location>
        <begin position="164"/>
        <end position="189"/>
    </location>
</feature>
<keyword evidence="7 9" id="KW-0687">Ribonucleoprotein</keyword>
<dbReference type="STRING" id="1314783.A0A165T2Q1"/>
<dbReference type="GO" id="GO:0005730">
    <property type="term" value="C:nucleolus"/>
    <property type="evidence" value="ECO:0007669"/>
    <property type="project" value="UniProtKB-SubCell"/>
</dbReference>
<keyword evidence="5 10" id="KW-0175">Coiled coil</keyword>
<comment type="subcellular location">
    <subcellularLocation>
        <location evidence="1 9">Nucleus</location>
        <location evidence="1 9">Nucleolus</location>
    </subcellularLocation>
</comment>
<keyword evidence="13" id="KW-1185">Reference proteome</keyword>
<dbReference type="InterPro" id="IPR009292">
    <property type="entry name" value="RRP36"/>
</dbReference>
<evidence type="ECO:0000256" key="4">
    <source>
        <dbReference type="ARBA" id="ARBA00022552"/>
    </source>
</evidence>